<dbReference type="Proteomes" id="UP001140560">
    <property type="component" value="Unassembled WGS sequence"/>
</dbReference>
<keyword evidence="3" id="KW-1185">Reference proteome</keyword>
<dbReference type="AlphaFoldDB" id="A0A9W8YFD4"/>
<accession>A0A9W8YFD4</accession>
<comment type="caution">
    <text evidence="2">The sequence shown here is derived from an EMBL/GenBank/DDBJ whole genome shotgun (WGS) entry which is preliminary data.</text>
</comment>
<protein>
    <submittedName>
        <fullName evidence="2">Uncharacterized protein</fullName>
    </submittedName>
</protein>
<evidence type="ECO:0000313" key="2">
    <source>
        <dbReference type="EMBL" id="KAJ4376230.1"/>
    </source>
</evidence>
<gene>
    <name evidence="2" type="ORF">N0V83_001513</name>
</gene>
<feature type="region of interest" description="Disordered" evidence="1">
    <location>
        <begin position="37"/>
        <end position="116"/>
    </location>
</feature>
<dbReference type="OrthoDB" id="439943at2759"/>
<reference evidence="2" key="1">
    <citation type="submission" date="2022-10" db="EMBL/GenBank/DDBJ databases">
        <title>Tapping the CABI collections for fungal endophytes: first genome assemblies for Collariella, Neodidymelliopsis, Ascochyta clinopodiicola, Didymella pomorum, Didymosphaeria variabile, Neocosmospora piperis and Neocucurbitaria cava.</title>
        <authorList>
            <person name="Hill R."/>
        </authorList>
    </citation>
    <scope>NUCLEOTIDE SEQUENCE</scope>
    <source>
        <strain evidence="2">IMI 356814</strain>
    </source>
</reference>
<dbReference type="EMBL" id="JAPEUY010000002">
    <property type="protein sequence ID" value="KAJ4376230.1"/>
    <property type="molecule type" value="Genomic_DNA"/>
</dbReference>
<evidence type="ECO:0000256" key="1">
    <source>
        <dbReference type="SAM" id="MobiDB-lite"/>
    </source>
</evidence>
<evidence type="ECO:0000313" key="3">
    <source>
        <dbReference type="Proteomes" id="UP001140560"/>
    </source>
</evidence>
<proteinExistence type="predicted"/>
<organism evidence="2 3">
    <name type="scientific">Neocucurbitaria cava</name>
    <dbReference type="NCBI Taxonomy" id="798079"/>
    <lineage>
        <taxon>Eukaryota</taxon>
        <taxon>Fungi</taxon>
        <taxon>Dikarya</taxon>
        <taxon>Ascomycota</taxon>
        <taxon>Pezizomycotina</taxon>
        <taxon>Dothideomycetes</taxon>
        <taxon>Pleosporomycetidae</taxon>
        <taxon>Pleosporales</taxon>
        <taxon>Pleosporineae</taxon>
        <taxon>Cucurbitariaceae</taxon>
        <taxon>Neocucurbitaria</taxon>
    </lineage>
</organism>
<feature type="compositionally biased region" description="Acidic residues" evidence="1">
    <location>
        <begin position="82"/>
        <end position="92"/>
    </location>
</feature>
<sequence length="772" mass="85149">MPSSDANSLQALKYPPVRVNHSLSTLDLDTLMMRSTTRRLPEEAGSSLDDSTYELLSESFETSDDEAHTESIASTDGPTPDDTSDFSDDDSVYETGQRDMNSSMHSSHVEETEQYPDVHSMVSGEDSTLTEVPPHMGGSESLRNIDLEEQPTEGSDVISASKVIKSVPNETSEMPQVLNRYGCSQVRLVVRAALSSRPIPTPESYRILYIGMPEKWMEDGITSKVGATLAAAPSVSRSVMVRDGQVEPYGPVIQIYRCAELHTFAEYEKQSHVLIILDDGTQLKFGPGLASHTEDQPDLVVFCHPTVTSPVTDVQEFPSAGEIFRRENIPCINLSLALARPYGDGANAYDPKSLRVCVEGRDDSGTDYELKEALPLDYYSFSELDPVQLNRHLALISPHLFPEADTNTQKTRRSLIGDTCGVVTKAVRSQWPFIKMLLPVVVFFALIPAFLQGAAYAPMLFHNRSNGEVNSSISVQYANMTSSVASTVLTSQTGHPVSIPSVRSTAKDLTIVPPQAMPPKVESEKKDDKINGFDIHTTGDHQFVLSPSKNFAKIRKTPQLQIQISRECAAVPARYNRTITGEYVVDLEQAYPISTFNVSIMTLSKPLLRQSFEITLGQNKSTLAEQFAELLETDWKDYIKRHNYFENASSTVAQQIRARYLGLETAVLRRTSDIGGSSEEALDRIRIAKEAIQRNVAIGAELLSRVPGATWIGLRQATAPVRTSSPMLRARMNALRLRCKMEIAAGLSSESLAEQSWACGKVRSALQGEDQR</sequence>
<name>A0A9W8YFD4_9PLEO</name>